<name>A0AAX2IU74_LEGPN</name>
<evidence type="ECO:0000259" key="1">
    <source>
        <dbReference type="Pfam" id="PF01609"/>
    </source>
</evidence>
<dbReference type="InterPro" id="IPR002559">
    <property type="entry name" value="Transposase_11"/>
</dbReference>
<protein>
    <submittedName>
        <fullName evidence="3">Transposase</fullName>
    </submittedName>
</protein>
<evidence type="ECO:0000259" key="2">
    <source>
        <dbReference type="Pfam" id="PF13340"/>
    </source>
</evidence>
<sequence>MLQHRIYDKPNLRMIVEAMLYLMRVGCPWRDLPVDFGWWNSIYQQFNRWSSKNKLMRIFKTLVQEPDLEWEFIDGSIVKAHQHCAGAPNKTIEAIGKSVAGNTTKIHMAVDAFGFPISFQLTGGEVHDAKGAPDLISSLPIATYTIADKGYDSEEIREQIKQKSSIPIIPRKKNSKTGNAEVDWGLYKYRHLVENIFARLKQFRAIATRYDKLKRNYASMLAMACSYIWLPM</sequence>
<dbReference type="GO" id="GO:0004803">
    <property type="term" value="F:transposase activity"/>
    <property type="evidence" value="ECO:0007669"/>
    <property type="project" value="InterPro"/>
</dbReference>
<dbReference type="Proteomes" id="UP000249566">
    <property type="component" value="Chromosome 1"/>
</dbReference>
<dbReference type="AlphaFoldDB" id="A0AAX2IU74"/>
<evidence type="ECO:0000313" key="4">
    <source>
        <dbReference type="Proteomes" id="UP000249566"/>
    </source>
</evidence>
<feature type="domain" description="Transposase IS4-like" evidence="1">
    <location>
        <begin position="73"/>
        <end position="229"/>
    </location>
</feature>
<dbReference type="GO" id="GO:0006313">
    <property type="term" value="P:DNA transposition"/>
    <property type="evidence" value="ECO:0007669"/>
    <property type="project" value="InterPro"/>
</dbReference>
<accession>A0AAX2IU74</accession>
<proteinExistence type="predicted"/>
<dbReference type="EMBL" id="LS483412">
    <property type="protein sequence ID" value="SQG90002.1"/>
    <property type="molecule type" value="Genomic_DNA"/>
</dbReference>
<dbReference type="PANTHER" id="PTHR30007:SF1">
    <property type="entry name" value="BLR1914 PROTEIN"/>
    <property type="match status" value="1"/>
</dbReference>
<dbReference type="InterPro" id="IPR025161">
    <property type="entry name" value="IS402-like_dom"/>
</dbReference>
<dbReference type="PANTHER" id="PTHR30007">
    <property type="entry name" value="PHP DOMAIN PROTEIN"/>
    <property type="match status" value="1"/>
</dbReference>
<organism evidence="3 4">
    <name type="scientific">Legionella pneumophila subsp. pascullei</name>
    <dbReference type="NCBI Taxonomy" id="91890"/>
    <lineage>
        <taxon>Bacteria</taxon>
        <taxon>Pseudomonadati</taxon>
        <taxon>Pseudomonadota</taxon>
        <taxon>Gammaproteobacteria</taxon>
        <taxon>Legionellales</taxon>
        <taxon>Legionellaceae</taxon>
        <taxon>Legionella</taxon>
    </lineage>
</organism>
<dbReference type="NCBIfam" id="NF033580">
    <property type="entry name" value="transpos_IS5_3"/>
    <property type="match status" value="1"/>
</dbReference>
<dbReference type="GO" id="GO:0003677">
    <property type="term" value="F:DNA binding"/>
    <property type="evidence" value="ECO:0007669"/>
    <property type="project" value="InterPro"/>
</dbReference>
<gene>
    <name evidence="3" type="ORF">NCTC12272_01188</name>
</gene>
<dbReference type="Pfam" id="PF13340">
    <property type="entry name" value="DUF4096"/>
    <property type="match status" value="1"/>
</dbReference>
<dbReference type="Pfam" id="PF01609">
    <property type="entry name" value="DDE_Tnp_1"/>
    <property type="match status" value="1"/>
</dbReference>
<reference evidence="3 4" key="1">
    <citation type="submission" date="2018-06" db="EMBL/GenBank/DDBJ databases">
        <authorList>
            <consortium name="Pathogen Informatics"/>
            <person name="Doyle S."/>
        </authorList>
    </citation>
    <scope>NUCLEOTIDE SEQUENCE [LARGE SCALE GENOMIC DNA]</scope>
    <source>
        <strain evidence="3 4">NCTC12272</strain>
    </source>
</reference>
<feature type="domain" description="Insertion element IS402-like" evidence="2">
    <location>
        <begin position="8"/>
        <end position="59"/>
    </location>
</feature>
<evidence type="ECO:0000313" key="3">
    <source>
        <dbReference type="EMBL" id="SQG90002.1"/>
    </source>
</evidence>